<dbReference type="InParanoid" id="A0A251S0C0"/>
<dbReference type="AlphaFoldDB" id="A0A251S0C0"/>
<reference evidence="2" key="1">
    <citation type="journal article" date="2017" name="Nature">
        <title>The sunflower genome provides insights into oil metabolism, flowering and Asterid evolution.</title>
        <authorList>
            <person name="Badouin H."/>
            <person name="Gouzy J."/>
            <person name="Grassa C.J."/>
            <person name="Murat F."/>
            <person name="Staton S.E."/>
            <person name="Cottret L."/>
            <person name="Lelandais-Briere C."/>
            <person name="Owens G.L."/>
            <person name="Carrere S."/>
            <person name="Mayjonade B."/>
            <person name="Legrand L."/>
            <person name="Gill N."/>
            <person name="Kane N.C."/>
            <person name="Bowers J.E."/>
            <person name="Hubner S."/>
            <person name="Bellec A."/>
            <person name="Berard A."/>
            <person name="Berges H."/>
            <person name="Blanchet N."/>
            <person name="Boniface M.C."/>
            <person name="Brunel D."/>
            <person name="Catrice O."/>
            <person name="Chaidir N."/>
            <person name="Claudel C."/>
            <person name="Donnadieu C."/>
            <person name="Faraut T."/>
            <person name="Fievet G."/>
            <person name="Helmstetter N."/>
            <person name="King M."/>
            <person name="Knapp S.J."/>
            <person name="Lai Z."/>
            <person name="Le Paslier M.C."/>
            <person name="Lippi Y."/>
            <person name="Lorenzon L."/>
            <person name="Mandel J.R."/>
            <person name="Marage G."/>
            <person name="Marchand G."/>
            <person name="Marquand E."/>
            <person name="Bret-Mestries E."/>
            <person name="Morien E."/>
            <person name="Nambeesan S."/>
            <person name="Nguyen T."/>
            <person name="Pegot-Espagnet P."/>
            <person name="Pouilly N."/>
            <person name="Raftis F."/>
            <person name="Sallet E."/>
            <person name="Schiex T."/>
            <person name="Thomas J."/>
            <person name="Vandecasteele C."/>
            <person name="Vares D."/>
            <person name="Vear F."/>
            <person name="Vautrin S."/>
            <person name="Crespi M."/>
            <person name="Mangin B."/>
            <person name="Burke J.M."/>
            <person name="Salse J."/>
            <person name="Munos S."/>
            <person name="Vincourt P."/>
            <person name="Rieseberg L.H."/>
            <person name="Langlade N.B."/>
        </authorList>
    </citation>
    <scope>NUCLEOTIDE SEQUENCE [LARGE SCALE GENOMIC DNA]</scope>
    <source>
        <strain evidence="2">cv. SF193</strain>
    </source>
</reference>
<protein>
    <submittedName>
        <fullName evidence="1">Uncharacterized protein</fullName>
    </submittedName>
</protein>
<keyword evidence="2" id="KW-1185">Reference proteome</keyword>
<dbReference type="EMBL" id="CM007905">
    <property type="protein sequence ID" value="OTF92009.1"/>
    <property type="molecule type" value="Genomic_DNA"/>
</dbReference>
<evidence type="ECO:0000313" key="2">
    <source>
        <dbReference type="Proteomes" id="UP000215914"/>
    </source>
</evidence>
<evidence type="ECO:0000313" key="1">
    <source>
        <dbReference type="EMBL" id="OTF92009.1"/>
    </source>
</evidence>
<accession>A0A251S0C0</accession>
<sequence length="55" mass="6765">MSFIPLCSGYTKPNTRVVVSFWSHTLRLVYEYRIRRDLNHTYTILRYHTYRLIRG</sequence>
<proteinExistence type="predicted"/>
<dbReference type="Proteomes" id="UP000215914">
    <property type="component" value="Chromosome 16"/>
</dbReference>
<organism evidence="1 2">
    <name type="scientific">Helianthus annuus</name>
    <name type="common">Common sunflower</name>
    <dbReference type="NCBI Taxonomy" id="4232"/>
    <lineage>
        <taxon>Eukaryota</taxon>
        <taxon>Viridiplantae</taxon>
        <taxon>Streptophyta</taxon>
        <taxon>Embryophyta</taxon>
        <taxon>Tracheophyta</taxon>
        <taxon>Spermatophyta</taxon>
        <taxon>Magnoliopsida</taxon>
        <taxon>eudicotyledons</taxon>
        <taxon>Gunneridae</taxon>
        <taxon>Pentapetalae</taxon>
        <taxon>asterids</taxon>
        <taxon>campanulids</taxon>
        <taxon>Asterales</taxon>
        <taxon>Asteraceae</taxon>
        <taxon>Asteroideae</taxon>
        <taxon>Heliantheae alliance</taxon>
        <taxon>Heliantheae</taxon>
        <taxon>Helianthus</taxon>
    </lineage>
</organism>
<gene>
    <name evidence="1" type="ORF">HannXRQ_Chr16g0517191</name>
</gene>
<name>A0A251S0C0_HELAN</name>